<name>A0ABV3NCB8_9ACTO</name>
<dbReference type="Proteomes" id="UP001555100">
    <property type="component" value="Unassembled WGS sequence"/>
</dbReference>
<gene>
    <name evidence="1" type="ORF">V3M73_07360</name>
</gene>
<keyword evidence="2" id="KW-1185">Reference proteome</keyword>
<reference evidence="1 2" key="1">
    <citation type="submission" date="2024-01" db="EMBL/GenBank/DDBJ databases">
        <title>Genomic analysis and antimicrobial resistance profiles of Trueperella pyogenes isolated from domestic and wild animals.</title>
        <authorList>
            <person name="Magossi G."/>
            <person name="Gzyl K.E."/>
            <person name="Holman D.B."/>
            <person name="Amat S."/>
        </authorList>
    </citation>
    <scope>NUCLEOTIDE SEQUENCE [LARGE SCALE GENOMIC DNA]</scope>
    <source>
        <strain evidence="1 2">1494</strain>
    </source>
</reference>
<organism evidence="1 2">
    <name type="scientific">Trueperella pyogenes</name>
    <dbReference type="NCBI Taxonomy" id="1661"/>
    <lineage>
        <taxon>Bacteria</taxon>
        <taxon>Bacillati</taxon>
        <taxon>Actinomycetota</taxon>
        <taxon>Actinomycetes</taxon>
        <taxon>Actinomycetales</taxon>
        <taxon>Actinomycetaceae</taxon>
        <taxon>Trueperella</taxon>
    </lineage>
</organism>
<proteinExistence type="predicted"/>
<dbReference type="RefSeq" id="WP_367246134.1">
    <property type="nucleotide sequence ID" value="NZ_JBAGMU010000001.1"/>
</dbReference>
<protein>
    <submittedName>
        <fullName evidence="1">Uncharacterized protein</fullName>
    </submittedName>
</protein>
<sequence>MASSLQFRFEPYYDQQVAATILSITHVSTTGMHKHACSVLLHDEVSLMSATITSWLQRIHDVHPQQPSQEPDNNHHCTSLQDLDVFNIWEVHVDLRLSVCPECGKLYLFITFLGDQRETIEDSTGLLVDREQLQCLAEIINESTDCAGYCTFGAQDFSFTYSIRPAVTITRDRLVVHTPIEQQYPVTIHDAQWHDLLTVAEQLNDDDGEVDLACTTTRNAGSCYVTLSATQQPDDLFFDDHFISTVNIRVFGPGGGAGQGYSFMSANSRYGMQAVTMDGTRAMVFNGLSFHFVP</sequence>
<evidence type="ECO:0000313" key="2">
    <source>
        <dbReference type="Proteomes" id="UP001555100"/>
    </source>
</evidence>
<evidence type="ECO:0000313" key="1">
    <source>
        <dbReference type="EMBL" id="MEW6954840.1"/>
    </source>
</evidence>
<dbReference type="EMBL" id="JBAGNM010000006">
    <property type="protein sequence ID" value="MEW6954840.1"/>
    <property type="molecule type" value="Genomic_DNA"/>
</dbReference>
<accession>A0ABV3NCB8</accession>
<comment type="caution">
    <text evidence="1">The sequence shown here is derived from an EMBL/GenBank/DDBJ whole genome shotgun (WGS) entry which is preliminary data.</text>
</comment>